<dbReference type="Pfam" id="PF01636">
    <property type="entry name" value="APH"/>
    <property type="match status" value="1"/>
</dbReference>
<feature type="region of interest" description="Disordered" evidence="1">
    <location>
        <begin position="21"/>
        <end position="71"/>
    </location>
</feature>
<proteinExistence type="predicted"/>
<protein>
    <recommendedName>
        <fullName evidence="2">Aminoglycoside phosphotransferase domain-containing protein</fullName>
    </recommendedName>
</protein>
<feature type="region of interest" description="Disordered" evidence="1">
    <location>
        <begin position="469"/>
        <end position="493"/>
    </location>
</feature>
<evidence type="ECO:0000259" key="2">
    <source>
        <dbReference type="Pfam" id="PF01636"/>
    </source>
</evidence>
<reference evidence="4" key="1">
    <citation type="journal article" date="2019" name="Int. J. Syst. Evol. Microbiol.">
        <title>The Global Catalogue of Microorganisms (GCM) 10K type strain sequencing project: providing services to taxonomists for standard genome sequencing and annotation.</title>
        <authorList>
            <consortium name="The Broad Institute Genomics Platform"/>
            <consortium name="The Broad Institute Genome Sequencing Center for Infectious Disease"/>
            <person name="Wu L."/>
            <person name="Ma J."/>
        </authorList>
    </citation>
    <scope>NUCLEOTIDE SEQUENCE [LARGE SCALE GENOMIC DNA]</scope>
    <source>
        <strain evidence="4">JCM 17986</strain>
    </source>
</reference>
<name>A0ABP9HXL3_9ACTN</name>
<accession>A0ABP9HXL3</accession>
<dbReference type="RefSeq" id="WP_345678711.1">
    <property type="nucleotide sequence ID" value="NZ_BAABHS010000024.1"/>
</dbReference>
<feature type="domain" description="Aminoglycoside phosphotransferase" evidence="2">
    <location>
        <begin position="61"/>
        <end position="320"/>
    </location>
</feature>
<dbReference type="Gene3D" id="3.90.1200.10">
    <property type="match status" value="1"/>
</dbReference>
<evidence type="ECO:0000313" key="3">
    <source>
        <dbReference type="EMBL" id="GAA4981449.1"/>
    </source>
</evidence>
<keyword evidence="4" id="KW-1185">Reference proteome</keyword>
<gene>
    <name evidence="3" type="ORF">GCM10023205_58380</name>
</gene>
<dbReference type="InterPro" id="IPR002575">
    <property type="entry name" value="Aminoglycoside_PTrfase"/>
</dbReference>
<sequence>MGFEDLTDAQVAEALAQRRRAVKDAEALAKRRRVRNAGTKRPASPDPGPAPDSDPNLPRARSVPGGRRNENWRVTVDGDELLLQFPAPLNTFHLDKGAYPHPKCPPEPRCLHQSDVLRHFSAKGMSWSPTLRHRAPDNQFYLRDFEPEAEFPEVVDNDDVYFRTSEQWIAAVSEQLPRVWEERDANPWRGPMRGDQPMDVAEQFAAVSRRLTFVIDFYESRNPGLLAALGLTDKVLQRVQGRRLPRTHTPFGLQHKDFHPGQVGLTPDGGLLVIDEEFAAPGSSVYDMTTFLLNDHIGTRNPEMTARLLDARSRTERAWFRAFAPLVAAGNAVTWSTYLVRQLRARSIFEPATHEEPKATLGKSNWDQELTQAVKTLNREFTESQLYIPELVAGPEKVRDRLDEYLAQPRVFVFTGKDLSVGADGPKSLAERPKYRASLRPTVAPRSETEPALPTFPAAAYGFEQVSKWPSRPAPATRASPGRQRGLPRPDGLAATVADADKAVGKLAYKGQIRNLAVTPWFERHVHGLALEP</sequence>
<organism evidence="3 4">
    <name type="scientific">Yinghuangia aomiensis</name>
    <dbReference type="NCBI Taxonomy" id="676205"/>
    <lineage>
        <taxon>Bacteria</taxon>
        <taxon>Bacillati</taxon>
        <taxon>Actinomycetota</taxon>
        <taxon>Actinomycetes</taxon>
        <taxon>Kitasatosporales</taxon>
        <taxon>Streptomycetaceae</taxon>
        <taxon>Yinghuangia</taxon>
    </lineage>
</organism>
<evidence type="ECO:0000256" key="1">
    <source>
        <dbReference type="SAM" id="MobiDB-lite"/>
    </source>
</evidence>
<feature type="compositionally biased region" description="Low complexity" evidence="1">
    <location>
        <begin position="470"/>
        <end position="481"/>
    </location>
</feature>
<dbReference type="Proteomes" id="UP001500466">
    <property type="component" value="Unassembled WGS sequence"/>
</dbReference>
<dbReference type="InterPro" id="IPR011009">
    <property type="entry name" value="Kinase-like_dom_sf"/>
</dbReference>
<evidence type="ECO:0000313" key="4">
    <source>
        <dbReference type="Proteomes" id="UP001500466"/>
    </source>
</evidence>
<dbReference type="SUPFAM" id="SSF56112">
    <property type="entry name" value="Protein kinase-like (PK-like)"/>
    <property type="match status" value="1"/>
</dbReference>
<dbReference type="EMBL" id="BAABHS010000024">
    <property type="protein sequence ID" value="GAA4981449.1"/>
    <property type="molecule type" value="Genomic_DNA"/>
</dbReference>
<comment type="caution">
    <text evidence="3">The sequence shown here is derived from an EMBL/GenBank/DDBJ whole genome shotgun (WGS) entry which is preliminary data.</text>
</comment>